<name>A0A8S3SM63_MYTED</name>
<dbReference type="InterPro" id="IPR050111">
    <property type="entry name" value="C-type_lectin/snaclec_domain"/>
</dbReference>
<accession>A0A8S3SM63</accession>
<dbReference type="Gene3D" id="3.10.100.10">
    <property type="entry name" value="Mannose-Binding Protein A, subunit A"/>
    <property type="match status" value="1"/>
</dbReference>
<dbReference type="PROSITE" id="PS50041">
    <property type="entry name" value="C_TYPE_LECTIN_2"/>
    <property type="match status" value="1"/>
</dbReference>
<dbReference type="InterPro" id="IPR016187">
    <property type="entry name" value="CTDL_fold"/>
</dbReference>
<dbReference type="InterPro" id="IPR016186">
    <property type="entry name" value="C-type_lectin-like/link_sf"/>
</dbReference>
<dbReference type="CDD" id="cd00037">
    <property type="entry name" value="CLECT"/>
    <property type="match status" value="1"/>
</dbReference>
<evidence type="ECO:0000313" key="4">
    <source>
        <dbReference type="Proteomes" id="UP000683360"/>
    </source>
</evidence>
<sequence length="209" mass="22835">MVKDASKQAVLLNYLRIDHWDTDNIWIGATDQQREGDWRWIDGSKISYSRFANGQGNNHNSGFLFANGGNEDCALIRRDDGGHWHDYPCQPIFGAIGYTYSYACEFPETPAPTTTMANVETPAPTTMPKAETPAPTTTMANVETPAPTTMPKAETPAPTTTMANVETPAPTTHLPNIETPAPTTAQPNKETPAATLPPPTAIIGRRRRR</sequence>
<organism evidence="3 4">
    <name type="scientific">Mytilus edulis</name>
    <name type="common">Blue mussel</name>
    <dbReference type="NCBI Taxonomy" id="6550"/>
    <lineage>
        <taxon>Eukaryota</taxon>
        <taxon>Metazoa</taxon>
        <taxon>Spiralia</taxon>
        <taxon>Lophotrochozoa</taxon>
        <taxon>Mollusca</taxon>
        <taxon>Bivalvia</taxon>
        <taxon>Autobranchia</taxon>
        <taxon>Pteriomorphia</taxon>
        <taxon>Mytilida</taxon>
        <taxon>Mytiloidea</taxon>
        <taxon>Mytilidae</taxon>
        <taxon>Mytilinae</taxon>
        <taxon>Mytilus</taxon>
    </lineage>
</organism>
<evidence type="ECO:0000259" key="2">
    <source>
        <dbReference type="PROSITE" id="PS50041"/>
    </source>
</evidence>
<gene>
    <name evidence="3" type="ORF">MEDL_33235</name>
</gene>
<protein>
    <recommendedName>
        <fullName evidence="2">C-type lectin domain-containing protein</fullName>
    </recommendedName>
</protein>
<dbReference type="AlphaFoldDB" id="A0A8S3SM63"/>
<dbReference type="Pfam" id="PF00059">
    <property type="entry name" value="Lectin_C"/>
    <property type="match status" value="1"/>
</dbReference>
<dbReference type="SUPFAM" id="SSF56436">
    <property type="entry name" value="C-type lectin-like"/>
    <property type="match status" value="1"/>
</dbReference>
<keyword evidence="4" id="KW-1185">Reference proteome</keyword>
<feature type="compositionally biased region" description="Polar residues" evidence="1">
    <location>
        <begin position="157"/>
        <end position="174"/>
    </location>
</feature>
<feature type="region of interest" description="Disordered" evidence="1">
    <location>
        <begin position="125"/>
        <end position="209"/>
    </location>
</feature>
<proteinExistence type="predicted"/>
<dbReference type="PANTHER" id="PTHR22803">
    <property type="entry name" value="MANNOSE, PHOSPHOLIPASE, LECTIN RECEPTOR RELATED"/>
    <property type="match status" value="1"/>
</dbReference>
<reference evidence="3" key="1">
    <citation type="submission" date="2021-03" db="EMBL/GenBank/DDBJ databases">
        <authorList>
            <person name="Bekaert M."/>
        </authorList>
    </citation>
    <scope>NUCLEOTIDE SEQUENCE</scope>
</reference>
<evidence type="ECO:0000313" key="3">
    <source>
        <dbReference type="EMBL" id="CAG2219740.1"/>
    </source>
</evidence>
<dbReference type="InterPro" id="IPR001304">
    <property type="entry name" value="C-type_lectin-like"/>
</dbReference>
<feature type="domain" description="C-type lectin" evidence="2">
    <location>
        <begin position="1"/>
        <end position="90"/>
    </location>
</feature>
<evidence type="ECO:0000256" key="1">
    <source>
        <dbReference type="SAM" id="MobiDB-lite"/>
    </source>
</evidence>
<comment type="caution">
    <text evidence="3">The sequence shown here is derived from an EMBL/GenBank/DDBJ whole genome shotgun (WGS) entry which is preliminary data.</text>
</comment>
<dbReference type="Proteomes" id="UP000683360">
    <property type="component" value="Unassembled WGS sequence"/>
</dbReference>
<dbReference type="EMBL" id="CAJPWZ010001640">
    <property type="protein sequence ID" value="CAG2219740.1"/>
    <property type="molecule type" value="Genomic_DNA"/>
</dbReference>
<dbReference type="OrthoDB" id="6050186at2759"/>